<organism evidence="2 3">
    <name type="scientific">Aedes aegypti</name>
    <name type="common">Yellowfever mosquito</name>
    <name type="synonym">Culex aegypti</name>
    <dbReference type="NCBI Taxonomy" id="7159"/>
    <lineage>
        <taxon>Eukaryota</taxon>
        <taxon>Metazoa</taxon>
        <taxon>Ecdysozoa</taxon>
        <taxon>Arthropoda</taxon>
        <taxon>Hexapoda</taxon>
        <taxon>Insecta</taxon>
        <taxon>Pterygota</taxon>
        <taxon>Neoptera</taxon>
        <taxon>Endopterygota</taxon>
        <taxon>Diptera</taxon>
        <taxon>Nematocera</taxon>
        <taxon>Culicoidea</taxon>
        <taxon>Culicidae</taxon>
        <taxon>Culicinae</taxon>
        <taxon>Aedini</taxon>
        <taxon>Aedes</taxon>
        <taxon>Stegomyia</taxon>
    </lineage>
</organism>
<dbReference type="Proteomes" id="UP000008820">
    <property type="component" value="Chromosome 3"/>
</dbReference>
<sequence length="226" mass="24977">MLFSGLENVTLSAKPAVGVPDFQQSTFPQPNQTSFKEETSSDVSPDESSDADSIQPIDETVNEHETPLNLKLNPLTYDLTQGIVEQQPTCSKLLDLKEVPTVDIRASYHGENVIVQHQQPTEQNAEDKVDITPPKCDDPATEQASSSRLSPNVLKELLQRTIYGKQLLQTADTHCLSDSGRKLVVDTVARYHLTLNRKTSAEAVEDLSEVIVGLFTKEKKVVNNMC</sequence>
<feature type="compositionally biased region" description="Polar residues" evidence="1">
    <location>
        <begin position="22"/>
        <end position="34"/>
    </location>
</feature>
<keyword evidence="3" id="KW-1185">Reference proteome</keyword>
<gene>
    <name evidence="2" type="primary">110679875</name>
</gene>
<evidence type="ECO:0000313" key="3">
    <source>
        <dbReference type="Proteomes" id="UP000008820"/>
    </source>
</evidence>
<dbReference type="AlphaFoldDB" id="A0A6I8UA26"/>
<dbReference type="InParanoid" id="A0A6I8UA26"/>
<dbReference type="EnsemblMetazoa" id="AAEL027957-RA">
    <property type="protein sequence ID" value="AAEL027957-PA"/>
    <property type="gene ID" value="AAEL027957"/>
</dbReference>
<evidence type="ECO:0000256" key="1">
    <source>
        <dbReference type="SAM" id="MobiDB-lite"/>
    </source>
</evidence>
<dbReference type="OrthoDB" id="7765114at2759"/>
<accession>A0A6I8UA26</accession>
<proteinExistence type="predicted"/>
<protein>
    <submittedName>
        <fullName evidence="2">Uncharacterized protein</fullName>
    </submittedName>
</protein>
<reference evidence="2 3" key="1">
    <citation type="submission" date="2017-06" db="EMBL/GenBank/DDBJ databases">
        <title>Aedes aegypti genome working group (AGWG) sequencing and assembly.</title>
        <authorList>
            <consortium name="Aedes aegypti Genome Working Group (AGWG)"/>
            <person name="Matthews B.J."/>
        </authorList>
    </citation>
    <scope>NUCLEOTIDE SEQUENCE [LARGE SCALE GENOMIC DNA]</scope>
    <source>
        <strain evidence="2 3">LVP_AGWG</strain>
    </source>
</reference>
<feature type="region of interest" description="Disordered" evidence="1">
    <location>
        <begin position="117"/>
        <end position="148"/>
    </location>
</feature>
<feature type="region of interest" description="Disordered" evidence="1">
    <location>
        <begin position="1"/>
        <end position="53"/>
    </location>
</feature>
<feature type="compositionally biased region" description="Basic and acidic residues" evidence="1">
    <location>
        <begin position="125"/>
        <end position="138"/>
    </location>
</feature>
<reference evidence="2" key="2">
    <citation type="submission" date="2020-05" db="UniProtKB">
        <authorList>
            <consortium name="EnsemblMetazoa"/>
        </authorList>
    </citation>
    <scope>IDENTIFICATION</scope>
    <source>
        <strain evidence="2">LVP_AGWG</strain>
    </source>
</reference>
<evidence type="ECO:0000313" key="2">
    <source>
        <dbReference type="EnsemblMetazoa" id="AAEL027957-PA"/>
    </source>
</evidence>
<name>A0A6I8UA26_AEDAE</name>